<dbReference type="GO" id="GO:0000122">
    <property type="term" value="P:negative regulation of transcription by RNA polymerase II"/>
    <property type="evidence" value="ECO:0007669"/>
    <property type="project" value="TreeGrafter"/>
</dbReference>
<keyword evidence="5" id="KW-0238">DNA-binding</keyword>
<keyword evidence="4" id="KW-0805">Transcription regulation</keyword>
<evidence type="ECO:0000256" key="1">
    <source>
        <dbReference type="ARBA" id="ARBA00022723"/>
    </source>
</evidence>
<keyword evidence="11" id="KW-1185">Reference proteome</keyword>
<keyword evidence="3" id="KW-0862">Zinc</keyword>
<dbReference type="InterPro" id="IPR000536">
    <property type="entry name" value="Nucl_hrmn_rcpt_lig-bd"/>
</dbReference>
<keyword evidence="6" id="KW-0804">Transcription</keyword>
<evidence type="ECO:0000313" key="11">
    <source>
        <dbReference type="Proteomes" id="UP000759131"/>
    </source>
</evidence>
<feature type="compositionally biased region" description="Basic and acidic residues" evidence="8">
    <location>
        <begin position="15"/>
        <end position="46"/>
    </location>
</feature>
<evidence type="ECO:0000256" key="4">
    <source>
        <dbReference type="ARBA" id="ARBA00023015"/>
    </source>
</evidence>
<dbReference type="GO" id="GO:0045944">
    <property type="term" value="P:positive regulation of transcription by RNA polymerase II"/>
    <property type="evidence" value="ECO:0007669"/>
    <property type="project" value="TreeGrafter"/>
</dbReference>
<sequence>MKKCFDLGMKKEWILNDEQKNIRRNKIEENRRKRKNSTRDDGDNRSSDSSANHSSPATDTSSPTNFTNQIEKIQRKERDQKQAIMPYNTIPEAVYEKTAELEMSVIPIARPISDLIDKFNDLEMNRLAELLNAMHMLKSPLVPITSEAMTMDDGCNVWRYKCEQEVLKIIKMSKSLEAFQGLCENDQIALVKYGCIEMHCLRLTLHYDFDKEYWTLITDNCQSTVLKMELLRQNKQFLYNTYKAFFEKLKPEWESDSIILDILTAIILFNPDRPNLLFREMVKLQQHIYMYLLQRYLLMRYPTDYESKTKFMRLMSALIDLNIVRESHVIACMELEKDKLSPLMREICDYNNVSADSFNHAFNGSPVQKTREERKLCQNHTKEISNEVSVIHIPDSTADLDATKRLQIENYIKDQAEYGPTYGMPFTPILSDITLRYNFNDMEYKRFNELLMAADVMKAVAREPTARIESVGEAQAVMRSVLERDIRNVIKFTKSLHGFGSLCDGDQICLIKSGCIELIYMRSVLAFNYHNQSWNLFVDDNTSVILELDLLKSGASDIYGAHKKYLQHMGRHWHEDTTIVDLVL</sequence>
<keyword evidence="2" id="KW-0863">Zinc-finger</keyword>
<feature type="compositionally biased region" description="Polar residues" evidence="8">
    <location>
        <begin position="56"/>
        <end position="67"/>
    </location>
</feature>
<name>A0A7R9KML8_9ACAR</name>
<evidence type="ECO:0000256" key="3">
    <source>
        <dbReference type="ARBA" id="ARBA00022833"/>
    </source>
</evidence>
<evidence type="ECO:0000256" key="8">
    <source>
        <dbReference type="SAM" id="MobiDB-lite"/>
    </source>
</evidence>
<dbReference type="AlphaFoldDB" id="A0A7R9KML8"/>
<dbReference type="EMBL" id="CAJPIZ010003397">
    <property type="protein sequence ID" value="CAG2106309.1"/>
    <property type="molecule type" value="Genomic_DNA"/>
</dbReference>
<evidence type="ECO:0000259" key="9">
    <source>
        <dbReference type="PROSITE" id="PS51843"/>
    </source>
</evidence>
<accession>A0A7R9KML8</accession>
<reference evidence="10" key="1">
    <citation type="submission" date="2020-11" db="EMBL/GenBank/DDBJ databases">
        <authorList>
            <person name="Tran Van P."/>
        </authorList>
    </citation>
    <scope>NUCLEOTIDE SEQUENCE</scope>
</reference>
<organism evidence="10">
    <name type="scientific">Medioppia subpectinata</name>
    <dbReference type="NCBI Taxonomy" id="1979941"/>
    <lineage>
        <taxon>Eukaryota</taxon>
        <taxon>Metazoa</taxon>
        <taxon>Ecdysozoa</taxon>
        <taxon>Arthropoda</taxon>
        <taxon>Chelicerata</taxon>
        <taxon>Arachnida</taxon>
        <taxon>Acari</taxon>
        <taxon>Acariformes</taxon>
        <taxon>Sarcoptiformes</taxon>
        <taxon>Oribatida</taxon>
        <taxon>Brachypylina</taxon>
        <taxon>Oppioidea</taxon>
        <taxon>Oppiidae</taxon>
        <taxon>Medioppia</taxon>
    </lineage>
</organism>
<dbReference type="OrthoDB" id="6352325at2759"/>
<dbReference type="InterPro" id="IPR035500">
    <property type="entry name" value="NHR-like_dom_sf"/>
</dbReference>
<proteinExistence type="predicted"/>
<dbReference type="GO" id="GO:0004879">
    <property type="term" value="F:nuclear receptor activity"/>
    <property type="evidence" value="ECO:0007669"/>
    <property type="project" value="TreeGrafter"/>
</dbReference>
<keyword evidence="1" id="KW-0479">Metal-binding</keyword>
<dbReference type="SMART" id="SM00430">
    <property type="entry name" value="HOLI"/>
    <property type="match status" value="1"/>
</dbReference>
<evidence type="ECO:0000256" key="7">
    <source>
        <dbReference type="ARBA" id="ARBA00023170"/>
    </source>
</evidence>
<dbReference type="PROSITE" id="PS51843">
    <property type="entry name" value="NR_LBD"/>
    <property type="match status" value="2"/>
</dbReference>
<feature type="region of interest" description="Disordered" evidence="8">
    <location>
        <begin position="15"/>
        <end position="67"/>
    </location>
</feature>
<dbReference type="GO" id="GO:0030154">
    <property type="term" value="P:cell differentiation"/>
    <property type="evidence" value="ECO:0007669"/>
    <property type="project" value="TreeGrafter"/>
</dbReference>
<keyword evidence="7" id="KW-0675">Receptor</keyword>
<feature type="domain" description="NR LBD" evidence="9">
    <location>
        <begin position="452"/>
        <end position="584"/>
    </location>
</feature>
<evidence type="ECO:0000256" key="6">
    <source>
        <dbReference type="ARBA" id="ARBA00023163"/>
    </source>
</evidence>
<dbReference type="InterPro" id="IPR001723">
    <property type="entry name" value="Nuclear_hrmn_rcpt"/>
</dbReference>
<dbReference type="Proteomes" id="UP000759131">
    <property type="component" value="Unassembled WGS sequence"/>
</dbReference>
<evidence type="ECO:0000256" key="2">
    <source>
        <dbReference type="ARBA" id="ARBA00022771"/>
    </source>
</evidence>
<evidence type="ECO:0000256" key="5">
    <source>
        <dbReference type="ARBA" id="ARBA00023125"/>
    </source>
</evidence>
<dbReference type="SUPFAM" id="SSF48508">
    <property type="entry name" value="Nuclear receptor ligand-binding domain"/>
    <property type="match status" value="2"/>
</dbReference>
<dbReference type="PANTHER" id="PTHR24082">
    <property type="entry name" value="NUCLEAR HORMONE RECEPTOR"/>
    <property type="match status" value="1"/>
</dbReference>
<dbReference type="EMBL" id="OC857972">
    <property type="protein sequence ID" value="CAD7625879.1"/>
    <property type="molecule type" value="Genomic_DNA"/>
</dbReference>
<protein>
    <recommendedName>
        <fullName evidence="9">NR LBD domain-containing protein</fullName>
    </recommendedName>
</protein>
<dbReference type="InterPro" id="IPR050234">
    <property type="entry name" value="Nuclear_hormone_rcpt_NR1"/>
</dbReference>
<feature type="domain" description="NR LBD" evidence="9">
    <location>
        <begin position="123"/>
        <end position="354"/>
    </location>
</feature>
<evidence type="ECO:0000313" key="10">
    <source>
        <dbReference type="EMBL" id="CAD7625879.1"/>
    </source>
</evidence>
<dbReference type="GO" id="GO:0008270">
    <property type="term" value="F:zinc ion binding"/>
    <property type="evidence" value="ECO:0007669"/>
    <property type="project" value="UniProtKB-KW"/>
</dbReference>
<dbReference type="GO" id="GO:0000978">
    <property type="term" value="F:RNA polymerase II cis-regulatory region sequence-specific DNA binding"/>
    <property type="evidence" value="ECO:0007669"/>
    <property type="project" value="TreeGrafter"/>
</dbReference>
<gene>
    <name evidence="10" type="ORF">OSB1V03_LOCUS6312</name>
</gene>
<dbReference type="PANTHER" id="PTHR24082:SF283">
    <property type="entry name" value="NUCLEAR HORMONE RECEPTOR HR96"/>
    <property type="match status" value="1"/>
</dbReference>
<dbReference type="Gene3D" id="1.10.565.10">
    <property type="entry name" value="Retinoid X Receptor"/>
    <property type="match status" value="2"/>
</dbReference>
<dbReference type="PRINTS" id="PR00398">
    <property type="entry name" value="STRDHORMONER"/>
</dbReference>